<dbReference type="Proteomes" id="UP000033699">
    <property type="component" value="Unassembled WGS sequence"/>
</dbReference>
<feature type="transmembrane region" description="Helical" evidence="1">
    <location>
        <begin position="115"/>
        <end position="138"/>
    </location>
</feature>
<feature type="transmembrane region" description="Helical" evidence="1">
    <location>
        <begin position="290"/>
        <end position="309"/>
    </location>
</feature>
<evidence type="ECO:0000256" key="1">
    <source>
        <dbReference type="SAM" id="Phobius"/>
    </source>
</evidence>
<dbReference type="OrthoDB" id="4213730at2"/>
<keyword evidence="1" id="KW-0812">Transmembrane</keyword>
<feature type="transmembrane region" description="Helical" evidence="1">
    <location>
        <begin position="145"/>
        <end position="163"/>
    </location>
</feature>
<protein>
    <submittedName>
        <fullName evidence="2">Uncharacterized protein</fullName>
    </submittedName>
</protein>
<dbReference type="EMBL" id="JZKH01000003">
    <property type="protein sequence ID" value="KJS63428.1"/>
    <property type="molecule type" value="Genomic_DNA"/>
</dbReference>
<organism evidence="2 3">
    <name type="scientific">Streptomyces rubellomurinus (strain ATCC 31215)</name>
    <dbReference type="NCBI Taxonomy" id="359131"/>
    <lineage>
        <taxon>Bacteria</taxon>
        <taxon>Bacillati</taxon>
        <taxon>Actinomycetota</taxon>
        <taxon>Actinomycetes</taxon>
        <taxon>Kitasatosporales</taxon>
        <taxon>Streptomycetaceae</taxon>
        <taxon>Streptomyces</taxon>
    </lineage>
</organism>
<dbReference type="AlphaFoldDB" id="A0A0F2TJJ7"/>
<keyword evidence="3" id="KW-1185">Reference proteome</keyword>
<name>A0A0F2TJJ7_STRR3</name>
<keyword evidence="1" id="KW-1133">Transmembrane helix</keyword>
<reference evidence="2 3" key="1">
    <citation type="submission" date="2015-02" db="EMBL/GenBank/DDBJ databases">
        <authorList>
            <person name="Ju K.-S."/>
            <person name="Doroghazi J.R."/>
            <person name="Metcalf W."/>
        </authorList>
    </citation>
    <scope>NUCLEOTIDE SEQUENCE [LARGE SCALE GENOMIC DNA]</scope>
    <source>
        <strain evidence="2 3">ATCC 31215</strain>
    </source>
</reference>
<feature type="transmembrane region" description="Helical" evidence="1">
    <location>
        <begin position="235"/>
        <end position="252"/>
    </location>
</feature>
<feature type="transmembrane region" description="Helical" evidence="1">
    <location>
        <begin position="175"/>
        <end position="193"/>
    </location>
</feature>
<evidence type="ECO:0000313" key="3">
    <source>
        <dbReference type="Proteomes" id="UP000033699"/>
    </source>
</evidence>
<sequence length="318" mass="33205">MTTPTIGAPAAPSAALRAVLQLYPAGYRRERGEELAAVFADTTAHAGRSAVAREVFDLALYGLRVRAGLTGSTAAGRLLALVAPMIAGAVAGAALVPWLADPDRVTFLLTWNDSLSAYAEVFLQPVGAMLLVVAAALGRWTAARGLALFLGVLALGELGGAFVDSRFADLWWPGYIGMATLPFVFAALLLLAAPADLLPRPSLRSGGLVVASVVAGALLETAQRWDDTNFPVDRQWFVLMLAAPLVLALTALRGRRVPAAVGVAVLAVTAPGSLFNIWRESRGISHLAQTAAPVVIVLAMVALVAYGLGRRRPERVGA</sequence>
<evidence type="ECO:0000313" key="2">
    <source>
        <dbReference type="EMBL" id="KJS63428.1"/>
    </source>
</evidence>
<dbReference type="RefSeq" id="WP_045692322.1">
    <property type="nucleotide sequence ID" value="NZ_JZKH01000003.1"/>
</dbReference>
<proteinExistence type="predicted"/>
<feature type="transmembrane region" description="Helical" evidence="1">
    <location>
        <begin position="205"/>
        <end position="223"/>
    </location>
</feature>
<gene>
    <name evidence="2" type="ORF">VM95_02615</name>
</gene>
<keyword evidence="1" id="KW-0472">Membrane</keyword>
<accession>A0A0F2TJJ7</accession>
<dbReference type="PATRIC" id="fig|359131.3.peg.2653"/>
<comment type="caution">
    <text evidence="2">The sequence shown here is derived from an EMBL/GenBank/DDBJ whole genome shotgun (WGS) entry which is preliminary data.</text>
</comment>
<feature type="transmembrane region" description="Helical" evidence="1">
    <location>
        <begin position="259"/>
        <end position="278"/>
    </location>
</feature>
<feature type="transmembrane region" description="Helical" evidence="1">
    <location>
        <begin position="78"/>
        <end position="100"/>
    </location>
</feature>